<reference evidence="3" key="1">
    <citation type="submission" date="2016-01" db="EMBL/GenBank/DDBJ databases">
        <title>Draft genome sequence of Thermodesulfovibrio aggregans strain TGE-P1.</title>
        <authorList>
            <person name="Sekiguchi Y."/>
            <person name="Ohashi A."/>
            <person name="Matsuura N."/>
            <person name="Tourlousse M.D."/>
        </authorList>
    </citation>
    <scope>NUCLEOTIDE SEQUENCE [LARGE SCALE GENOMIC DNA]</scope>
    <source>
        <strain evidence="3">TGE-P1</strain>
    </source>
</reference>
<evidence type="ECO:0000259" key="1">
    <source>
        <dbReference type="Pfam" id="PF12728"/>
    </source>
</evidence>
<proteinExistence type="predicted"/>
<dbReference type="SUPFAM" id="SSF46955">
    <property type="entry name" value="Putative DNA-binding domain"/>
    <property type="match status" value="1"/>
</dbReference>
<keyword evidence="3" id="KW-1185">Reference proteome</keyword>
<organism evidence="2 3">
    <name type="scientific">Thermodesulfovibrio aggregans</name>
    <dbReference type="NCBI Taxonomy" id="86166"/>
    <lineage>
        <taxon>Bacteria</taxon>
        <taxon>Pseudomonadati</taxon>
        <taxon>Nitrospirota</taxon>
        <taxon>Thermodesulfovibrionia</taxon>
        <taxon>Thermodesulfovibrionales</taxon>
        <taxon>Thermodesulfovibrionaceae</taxon>
        <taxon>Thermodesulfovibrio</taxon>
    </lineage>
</organism>
<dbReference type="OrthoDB" id="2876156at2"/>
<dbReference type="EMBL" id="BCNO01000001">
    <property type="protein sequence ID" value="GAQ94421.1"/>
    <property type="molecule type" value="Genomic_DNA"/>
</dbReference>
<dbReference type="RefSeq" id="WP_059175877.1">
    <property type="nucleotide sequence ID" value="NZ_BCNO01000001.1"/>
</dbReference>
<feature type="domain" description="Helix-turn-helix" evidence="1">
    <location>
        <begin position="36"/>
        <end position="83"/>
    </location>
</feature>
<dbReference type="GO" id="GO:0003677">
    <property type="term" value="F:DNA binding"/>
    <property type="evidence" value="ECO:0007669"/>
    <property type="project" value="InterPro"/>
</dbReference>
<evidence type="ECO:0000313" key="2">
    <source>
        <dbReference type="EMBL" id="GAQ94421.1"/>
    </source>
</evidence>
<gene>
    <name evidence="2" type="ORF">TAGGR_1601</name>
</gene>
<dbReference type="InterPro" id="IPR009061">
    <property type="entry name" value="DNA-bd_dom_put_sf"/>
</dbReference>
<dbReference type="Pfam" id="PF12728">
    <property type="entry name" value="HTH_17"/>
    <property type="match status" value="1"/>
</dbReference>
<name>A0A0U9HXH3_9BACT</name>
<protein>
    <submittedName>
        <fullName evidence="2">DNA binding domain-containing protein, excisionase family</fullName>
    </submittedName>
</protein>
<dbReference type="InterPro" id="IPR041657">
    <property type="entry name" value="HTH_17"/>
</dbReference>
<dbReference type="STRING" id="86166.TAGGR_1601"/>
<dbReference type="AlphaFoldDB" id="A0A0U9HXH3"/>
<comment type="caution">
    <text evidence="2">The sequence shown here is derived from an EMBL/GenBank/DDBJ whole genome shotgun (WGS) entry which is preliminary data.</text>
</comment>
<dbReference type="InterPro" id="IPR010093">
    <property type="entry name" value="SinI_DNA-bd"/>
</dbReference>
<sequence>MPNIQFTEQELEELANKLADKLFLKLKERLNQEGELLTLEQACDYLKCNKGWLYKKVQQKEIPFIKIGKYLRFRKKELDKWMK</sequence>
<dbReference type="Proteomes" id="UP000054976">
    <property type="component" value="Unassembled WGS sequence"/>
</dbReference>
<evidence type="ECO:0000313" key="3">
    <source>
        <dbReference type="Proteomes" id="UP000054976"/>
    </source>
</evidence>
<dbReference type="NCBIfam" id="TIGR01764">
    <property type="entry name" value="excise"/>
    <property type="match status" value="1"/>
</dbReference>
<accession>A0A0U9HXH3</accession>